<dbReference type="Proteomes" id="UP000501568">
    <property type="component" value="Chromosome"/>
</dbReference>
<dbReference type="RefSeq" id="WP_165325550.1">
    <property type="nucleotide sequence ID" value="NZ_CP049109.1"/>
</dbReference>
<feature type="signal peptide" evidence="1">
    <location>
        <begin position="1"/>
        <end position="27"/>
    </location>
</feature>
<evidence type="ECO:0000256" key="1">
    <source>
        <dbReference type="SAM" id="SignalP"/>
    </source>
</evidence>
<accession>A0A6G6Y0V4</accession>
<organism evidence="2 3">
    <name type="scientific">Stakelama tenebrarum</name>
    <dbReference type="NCBI Taxonomy" id="2711215"/>
    <lineage>
        <taxon>Bacteria</taxon>
        <taxon>Pseudomonadati</taxon>
        <taxon>Pseudomonadota</taxon>
        <taxon>Alphaproteobacteria</taxon>
        <taxon>Sphingomonadales</taxon>
        <taxon>Sphingomonadaceae</taxon>
        <taxon>Stakelama</taxon>
    </lineage>
</organism>
<proteinExistence type="predicted"/>
<evidence type="ECO:0000313" key="3">
    <source>
        <dbReference type="Proteomes" id="UP000501568"/>
    </source>
</evidence>
<keyword evidence="3" id="KW-1185">Reference proteome</keyword>
<evidence type="ECO:0000313" key="2">
    <source>
        <dbReference type="EMBL" id="QIG78552.1"/>
    </source>
</evidence>
<protein>
    <recommendedName>
        <fullName evidence="4">Porin domain-containing protein</fullName>
    </recommendedName>
</protein>
<dbReference type="KEGG" id="spzr:G5C33_01255"/>
<dbReference type="EMBL" id="CP049109">
    <property type="protein sequence ID" value="QIG78552.1"/>
    <property type="molecule type" value="Genomic_DNA"/>
</dbReference>
<keyword evidence="1" id="KW-0732">Signal</keyword>
<evidence type="ECO:0008006" key="4">
    <source>
        <dbReference type="Google" id="ProtNLM"/>
    </source>
</evidence>
<dbReference type="AlphaFoldDB" id="A0A6G6Y0V4"/>
<gene>
    <name evidence="2" type="ORF">G5C33_01255</name>
</gene>
<name>A0A6G6Y0V4_9SPHN</name>
<reference evidence="2 3" key="1">
    <citation type="submission" date="2020-02" db="EMBL/GenBank/DDBJ databases">
        <authorList>
            <person name="Zheng R.K."/>
            <person name="Sun C.M."/>
        </authorList>
    </citation>
    <scope>NUCLEOTIDE SEQUENCE [LARGE SCALE GENOMIC DNA]</scope>
    <source>
        <strain evidence="3">zrk23</strain>
    </source>
</reference>
<sequence>MSRKRWMSGIGLGAAAAAGLAVSALHAEEKGFEAATAPSFVASAVDLDMFTPAAADPRLAQLVRSGSVGTRGMQFTPSETRGSNSVASRAAASIGDKLTGSPIKSTSVNVAPIEYDLARTVGWKHAAATGSVTQLELVSPTADAQPVDTGSSYVPSSRPSRVRAAAPSATPAGAAKLVDGVSDYSIDVGGSYSVTRNLDVRAGIRYEADGDRNRLPTSLTEDQQDRQAVYIGTAFRF</sequence>
<feature type="chain" id="PRO_5026050984" description="Porin domain-containing protein" evidence="1">
    <location>
        <begin position="28"/>
        <end position="237"/>
    </location>
</feature>